<feature type="transmembrane region" description="Helical" evidence="2">
    <location>
        <begin position="417"/>
        <end position="440"/>
    </location>
</feature>
<dbReference type="Proteomes" id="UP000246121">
    <property type="component" value="Unassembled WGS sequence"/>
</dbReference>
<feature type="compositionally biased region" description="Basic and acidic residues" evidence="1">
    <location>
        <begin position="1"/>
        <end position="12"/>
    </location>
</feature>
<dbReference type="VEuPathDB" id="TriTrypDB:ECC02_001988"/>
<gene>
    <name evidence="3" type="ORF">C4B63_81g39</name>
</gene>
<organism evidence="3 4">
    <name type="scientific">Trypanosoma cruzi</name>
    <dbReference type="NCBI Taxonomy" id="5693"/>
    <lineage>
        <taxon>Eukaryota</taxon>
        <taxon>Discoba</taxon>
        <taxon>Euglenozoa</taxon>
        <taxon>Kinetoplastea</taxon>
        <taxon>Metakinetoplastina</taxon>
        <taxon>Trypanosomatida</taxon>
        <taxon>Trypanosomatidae</taxon>
        <taxon>Trypanosoma</taxon>
        <taxon>Schizotrypanum</taxon>
    </lineage>
</organism>
<feature type="region of interest" description="Disordered" evidence="1">
    <location>
        <begin position="219"/>
        <end position="243"/>
    </location>
</feature>
<evidence type="ECO:0000256" key="2">
    <source>
        <dbReference type="SAM" id="Phobius"/>
    </source>
</evidence>
<proteinExistence type="predicted"/>
<dbReference type="VEuPathDB" id="TriTrypDB:TCSYLVIO_004993"/>
<dbReference type="VEuPathDB" id="TriTrypDB:TcG_05685"/>
<dbReference type="VEuPathDB" id="TriTrypDB:C4B63_81g39"/>
<name>A0A2V2UV91_TRYCR</name>
<reference evidence="3 4" key="1">
    <citation type="journal article" date="2018" name="Microb. Genom.">
        <title>Expanding an expanded genome: long-read sequencing of Trypanosoma cruzi.</title>
        <authorList>
            <person name="Berna L."/>
            <person name="Rodriguez M."/>
            <person name="Chiribao M.L."/>
            <person name="Parodi-Talice A."/>
            <person name="Pita S."/>
            <person name="Rijo G."/>
            <person name="Alvarez-Valin F."/>
            <person name="Robello C."/>
        </authorList>
    </citation>
    <scope>NUCLEOTIDE SEQUENCE [LARGE SCALE GENOMIC DNA]</scope>
    <source>
        <strain evidence="3 4">Dm28c</strain>
    </source>
</reference>
<feature type="compositionally biased region" description="Low complexity" evidence="1">
    <location>
        <begin position="59"/>
        <end position="75"/>
    </location>
</feature>
<keyword evidence="2" id="KW-1133">Transmembrane helix</keyword>
<keyword evidence="2" id="KW-0812">Transmembrane</keyword>
<comment type="caution">
    <text evidence="3">The sequence shown here is derived from an EMBL/GenBank/DDBJ whole genome shotgun (WGS) entry which is preliminary data.</text>
</comment>
<keyword evidence="2" id="KW-0472">Membrane</keyword>
<dbReference type="VEuPathDB" id="TriTrypDB:TcCLB.510187.300"/>
<evidence type="ECO:0000313" key="4">
    <source>
        <dbReference type="Proteomes" id="UP000246121"/>
    </source>
</evidence>
<sequence length="465" mass="50876">MTTERPCGERNGHTHSSSAADGTFDQPDTAVLPHGGLPPMPRPSVQRGEGSREREIDQAAVSPSPVAAVAASSVVGGDTSPGSPPHIGVHEADDSTENYFDKSNEEEHMDLFISAMGPQNCVDRPQRRARGALMPPLPSPGEADAGAMMQSEMHTTPMTKTHTPDLRVTIYENQELRRELATVRASLRQALQTIETRELECVELHRLVDEMQAQLNGLKSEANLRPTQTDAQGNGEGSTRPETSAFKLQATKDTTGPQIIGKHESKEEWRMTPSRELFAAEVKHDVHTEASTTTAIAAVKVNATDAPTTVGETISMEQLCEERDRLAKELAQTKIVLAEQETVLDRLGLRFPYPGALVGAARRTIPAFEPLRKSRKQKPGPLVVDRKTQMRGSEPNEGSDEERNERRTGAASTAGCFHLFFSFISLCLLSFWCGYSVGLFRLNVSPHSTTAPPLLAQMSQQRTKR</sequence>
<dbReference type="EMBL" id="PRFA01000081">
    <property type="protein sequence ID" value="PWU88000.1"/>
    <property type="molecule type" value="Genomic_DNA"/>
</dbReference>
<feature type="region of interest" description="Disordered" evidence="1">
    <location>
        <begin position="369"/>
        <end position="407"/>
    </location>
</feature>
<feature type="region of interest" description="Disordered" evidence="1">
    <location>
        <begin position="1"/>
        <end position="93"/>
    </location>
</feature>
<dbReference type="VEuPathDB" id="TriTrypDB:C3747_114g28"/>
<protein>
    <submittedName>
        <fullName evidence="3">Uncharacterized protein</fullName>
    </submittedName>
</protein>
<dbReference type="AlphaFoldDB" id="A0A2V2UV91"/>
<evidence type="ECO:0000313" key="3">
    <source>
        <dbReference type="EMBL" id="PWU88000.1"/>
    </source>
</evidence>
<evidence type="ECO:0000256" key="1">
    <source>
        <dbReference type="SAM" id="MobiDB-lite"/>
    </source>
</evidence>
<dbReference type="VEuPathDB" id="TriTrypDB:TCDM_06565"/>
<accession>A0A2V2UV91</accession>
<dbReference type="VEuPathDB" id="TriTrypDB:TcCL_NonESM06112"/>
<dbReference type="VEuPathDB" id="TriTrypDB:Tc_MARK_3745"/>
<dbReference type="VEuPathDB" id="TriTrypDB:TcBrA4_0017420"/>